<accession>A0A444UY08</accession>
<evidence type="ECO:0000313" key="2">
    <source>
        <dbReference type="EMBL" id="RXM93064.1"/>
    </source>
</evidence>
<keyword evidence="1" id="KW-0802">TPR repeat</keyword>
<dbReference type="Pfam" id="PF00515">
    <property type="entry name" value="TPR_1"/>
    <property type="match status" value="1"/>
</dbReference>
<comment type="caution">
    <text evidence="3">The sequence shown here is derived from an EMBL/GenBank/DDBJ whole genome shotgun (WGS) entry which is preliminary data.</text>
</comment>
<feature type="repeat" description="TPR" evidence="1">
    <location>
        <begin position="223"/>
        <end position="256"/>
    </location>
</feature>
<dbReference type="SUPFAM" id="SSF48452">
    <property type="entry name" value="TPR-like"/>
    <property type="match status" value="1"/>
</dbReference>
<organism evidence="3 4">
    <name type="scientific">Acipenser ruthenus</name>
    <name type="common">Sterlet sturgeon</name>
    <dbReference type="NCBI Taxonomy" id="7906"/>
    <lineage>
        <taxon>Eukaryota</taxon>
        <taxon>Metazoa</taxon>
        <taxon>Chordata</taxon>
        <taxon>Craniata</taxon>
        <taxon>Vertebrata</taxon>
        <taxon>Euteleostomi</taxon>
        <taxon>Actinopterygii</taxon>
        <taxon>Chondrostei</taxon>
        <taxon>Acipenseriformes</taxon>
        <taxon>Acipenseridae</taxon>
        <taxon>Acipenser</taxon>
    </lineage>
</organism>
<dbReference type="EMBL" id="SCEB01005218">
    <property type="protein sequence ID" value="RXM93064.1"/>
    <property type="molecule type" value="Genomic_DNA"/>
</dbReference>
<evidence type="ECO:0000256" key="1">
    <source>
        <dbReference type="PROSITE-ProRule" id="PRU00339"/>
    </source>
</evidence>
<name>A0A444UY08_ACIRT</name>
<dbReference type="InterPro" id="IPR050754">
    <property type="entry name" value="FKBP4/5/8-like"/>
</dbReference>
<evidence type="ECO:0000313" key="4">
    <source>
        <dbReference type="Proteomes" id="UP000289886"/>
    </source>
</evidence>
<keyword evidence="4" id="KW-1185">Reference proteome</keyword>
<proteinExistence type="predicted"/>
<dbReference type="Gene3D" id="1.25.40.10">
    <property type="entry name" value="Tetratricopeptide repeat domain"/>
    <property type="match status" value="1"/>
</dbReference>
<dbReference type="EMBL" id="SCEB01005218">
    <property type="protein sequence ID" value="RXM93065.1"/>
    <property type="molecule type" value="Genomic_DNA"/>
</dbReference>
<dbReference type="Proteomes" id="UP000289886">
    <property type="component" value="Unassembled WGS sequence"/>
</dbReference>
<sequence>MEGGAGCDDLTAWELVPVWRCSVVRRRFLERGGGDETPRGGSVCRILIESDATDPLCSQLLPYPINHWTPLTMGEGECDIIEGVLEGMRAGERCEVVISRLESSSCLQTQELRLTLQLHSFTPGRDSWELSFDEKWGSIARHKQKGGVRFREGDMWGAAHRYSLATRLAVTLQRVVPAEWDPEFQRVRSELHANLAACQLRLGQPHNALLSATRALGLQPCCTKALYRRGLALSMLGEFKQARADLRRVLELEPASKPALQALRDLERREREQRGQLARAMSKLFN</sequence>
<dbReference type="PROSITE" id="PS50005">
    <property type="entry name" value="TPR"/>
    <property type="match status" value="1"/>
</dbReference>
<dbReference type="AlphaFoldDB" id="A0A444UY08"/>
<gene>
    <name evidence="2" type="ORF">EOD39_19475</name>
    <name evidence="3" type="ORF">EOD39_19476</name>
</gene>
<dbReference type="OrthoDB" id="433738at2759"/>
<dbReference type="SMART" id="SM00028">
    <property type="entry name" value="TPR"/>
    <property type="match status" value="2"/>
</dbReference>
<dbReference type="InterPro" id="IPR019734">
    <property type="entry name" value="TPR_rpt"/>
</dbReference>
<evidence type="ECO:0000313" key="3">
    <source>
        <dbReference type="EMBL" id="RXM93065.1"/>
    </source>
</evidence>
<reference evidence="3 4" key="1">
    <citation type="submission" date="2019-01" db="EMBL/GenBank/DDBJ databases">
        <title>Draft Genome and Complete Hox-Cluster Characterization of the Sterlet Sturgeon (Acipenser ruthenus).</title>
        <authorList>
            <person name="Wei Q."/>
        </authorList>
    </citation>
    <scope>NUCLEOTIDE SEQUENCE [LARGE SCALE GENOMIC DNA]</scope>
    <source>
        <strain evidence="3">WHYD16114868_AA</strain>
        <tissue evidence="3">Blood</tissue>
    </source>
</reference>
<dbReference type="PANTHER" id="PTHR46512:SF10">
    <property type="entry name" value="FK506-BINDING PROTEIN-LIKE"/>
    <property type="match status" value="1"/>
</dbReference>
<protein>
    <submittedName>
        <fullName evidence="3">FK506-binding protein-like</fullName>
    </submittedName>
</protein>
<dbReference type="InterPro" id="IPR011990">
    <property type="entry name" value="TPR-like_helical_dom_sf"/>
</dbReference>
<dbReference type="PANTHER" id="PTHR46512">
    <property type="entry name" value="PEPTIDYLPROLYL ISOMERASE"/>
    <property type="match status" value="1"/>
</dbReference>